<comment type="caution">
    <text evidence="3">The sequence shown here is derived from an EMBL/GenBank/DDBJ whole genome shotgun (WGS) entry which is preliminary data.</text>
</comment>
<dbReference type="AlphaFoldDB" id="A0ABD3CLT2"/>
<evidence type="ECO:0000256" key="1">
    <source>
        <dbReference type="ARBA" id="ARBA00022737"/>
    </source>
</evidence>
<feature type="repeat" description="PPR" evidence="2">
    <location>
        <begin position="325"/>
        <end position="359"/>
    </location>
</feature>
<dbReference type="PROSITE" id="PS51375">
    <property type="entry name" value="PPR"/>
    <property type="match status" value="5"/>
</dbReference>
<dbReference type="Pfam" id="PF01535">
    <property type="entry name" value="PPR"/>
    <property type="match status" value="2"/>
</dbReference>
<feature type="repeat" description="PPR" evidence="2">
    <location>
        <begin position="85"/>
        <end position="119"/>
    </location>
</feature>
<evidence type="ECO:0000256" key="2">
    <source>
        <dbReference type="PROSITE-ProRule" id="PRU00708"/>
    </source>
</evidence>
<dbReference type="FunFam" id="1.25.40.10:FF:000343">
    <property type="entry name" value="Pentatricopeptide repeat-containing protein At3g58590"/>
    <property type="match status" value="1"/>
</dbReference>
<feature type="repeat" description="PPR" evidence="2">
    <location>
        <begin position="219"/>
        <end position="253"/>
    </location>
</feature>
<sequence>MPAKLPFSLFRTNIIGSRHKTKDLAIECSYSSFPQCNAQVYHSVLIKNGSIHVLQVVNYLLSLYLKTSHSTENARMLFDEIPQRDVKTWTILISGFSRYGLHRIALDYFTQMQNNGMVAPNAFTLSSVLKCCASLNNGLPIGKSIHGWIVRNGIDTDVALKNAVLDLYAKFSVFDYVKRLFETMGEKDSTSWNIVMANKLGNSDINEILDFFWEMPIKSVSSWNTIIDGLLHRGFDKKALNLLYEMVKAGPAFDRVTFSISLVLASTVKCLELGRQIHGHLLRVGINGDSFVSTALLDMYCKCRKMENACLIFRELKSDDDLTAQTVSWSTMIAGYVQNGMIKDAFMFFNSMMHAHVKIDLYTLTTIVGASANMSRLELGQQIHAQTLKSGHGQDIFLCSSLIDMYAKCGKLDDALLFFQKTRTRNIVIWSAMISSYAMHGLGNEAVQLFELMRNEGIRPNKVSFVGVLTACSHAGLVKDGCKYFKMMRDEYDFQPGVQHFVCMVDLFGRAGHLDEIKSFVYENGIHDSREVWKVYLSCCVLHKNVEMANWVSKKLVEMDPHEAGSYVLTSNTYSANHVWDEAEKIRGLMVERDVKKLPGQSWI</sequence>
<dbReference type="Gene3D" id="1.25.40.10">
    <property type="entry name" value="Tetratricopeptide repeat domain"/>
    <property type="match status" value="4"/>
</dbReference>
<dbReference type="PANTHER" id="PTHR47926:SF347">
    <property type="entry name" value="PENTATRICOPEPTIDE REPEAT-CONTAINING PROTEIN"/>
    <property type="match status" value="1"/>
</dbReference>
<dbReference type="InterPro" id="IPR046960">
    <property type="entry name" value="PPR_At4g14850-like_plant"/>
</dbReference>
<protein>
    <recommendedName>
        <fullName evidence="5">Pentatricopeptide repeat-containing protein</fullName>
    </recommendedName>
</protein>
<dbReference type="Pfam" id="PF20431">
    <property type="entry name" value="E_motif"/>
    <property type="match status" value="1"/>
</dbReference>
<proteinExistence type="predicted"/>
<dbReference type="NCBIfam" id="TIGR00756">
    <property type="entry name" value="PPR"/>
    <property type="match status" value="4"/>
</dbReference>
<dbReference type="FunFam" id="1.25.40.10:FF:000090">
    <property type="entry name" value="Pentatricopeptide repeat-containing protein, chloroplastic"/>
    <property type="match status" value="1"/>
</dbReference>
<keyword evidence="1" id="KW-0677">Repeat</keyword>
<gene>
    <name evidence="3" type="ORF">CASFOL_023890</name>
</gene>
<organism evidence="3 4">
    <name type="scientific">Castilleja foliolosa</name>
    <dbReference type="NCBI Taxonomy" id="1961234"/>
    <lineage>
        <taxon>Eukaryota</taxon>
        <taxon>Viridiplantae</taxon>
        <taxon>Streptophyta</taxon>
        <taxon>Embryophyta</taxon>
        <taxon>Tracheophyta</taxon>
        <taxon>Spermatophyta</taxon>
        <taxon>Magnoliopsida</taxon>
        <taxon>eudicotyledons</taxon>
        <taxon>Gunneridae</taxon>
        <taxon>Pentapetalae</taxon>
        <taxon>asterids</taxon>
        <taxon>lamiids</taxon>
        <taxon>Lamiales</taxon>
        <taxon>Orobanchaceae</taxon>
        <taxon>Pedicularideae</taxon>
        <taxon>Castillejinae</taxon>
        <taxon>Castilleja</taxon>
    </lineage>
</organism>
<dbReference type="Proteomes" id="UP001632038">
    <property type="component" value="Unassembled WGS sequence"/>
</dbReference>
<dbReference type="InterPro" id="IPR011990">
    <property type="entry name" value="TPR-like_helical_dom_sf"/>
</dbReference>
<evidence type="ECO:0000313" key="3">
    <source>
        <dbReference type="EMBL" id="KAL3630906.1"/>
    </source>
</evidence>
<evidence type="ECO:0008006" key="5">
    <source>
        <dbReference type="Google" id="ProtNLM"/>
    </source>
</evidence>
<dbReference type="EMBL" id="JAVIJP010000032">
    <property type="protein sequence ID" value="KAL3630906.1"/>
    <property type="molecule type" value="Genomic_DNA"/>
</dbReference>
<dbReference type="InterPro" id="IPR002885">
    <property type="entry name" value="PPR_rpt"/>
</dbReference>
<dbReference type="PANTHER" id="PTHR47926">
    <property type="entry name" value="PENTATRICOPEPTIDE REPEAT-CONTAINING PROTEIN"/>
    <property type="match status" value="1"/>
</dbReference>
<feature type="repeat" description="PPR" evidence="2">
    <location>
        <begin position="395"/>
        <end position="425"/>
    </location>
</feature>
<evidence type="ECO:0000313" key="4">
    <source>
        <dbReference type="Proteomes" id="UP001632038"/>
    </source>
</evidence>
<reference evidence="4" key="1">
    <citation type="journal article" date="2024" name="IScience">
        <title>Strigolactones Initiate the Formation of Haustorium-like Structures in Castilleja.</title>
        <authorList>
            <person name="Buerger M."/>
            <person name="Peterson D."/>
            <person name="Chory J."/>
        </authorList>
    </citation>
    <scope>NUCLEOTIDE SEQUENCE [LARGE SCALE GENOMIC DNA]</scope>
</reference>
<accession>A0ABD3CLT2</accession>
<name>A0ABD3CLT2_9LAMI</name>
<dbReference type="Pfam" id="PF13041">
    <property type="entry name" value="PPR_2"/>
    <property type="match status" value="3"/>
</dbReference>
<feature type="repeat" description="PPR" evidence="2">
    <location>
        <begin position="426"/>
        <end position="460"/>
    </location>
</feature>
<keyword evidence="4" id="KW-1185">Reference proteome</keyword>
<dbReference type="InterPro" id="IPR046848">
    <property type="entry name" value="E_motif"/>
</dbReference>